<dbReference type="InterPro" id="IPR006311">
    <property type="entry name" value="TAT_signal"/>
</dbReference>
<dbReference type="PROSITE" id="PS51318">
    <property type="entry name" value="TAT"/>
    <property type="match status" value="1"/>
</dbReference>
<dbReference type="AlphaFoldDB" id="A0A919NZQ8"/>
<protein>
    <submittedName>
        <fullName evidence="1">Uncharacterized protein</fullName>
    </submittedName>
</protein>
<sequence length="363" mass="36837">MDVSRRTVLGSIAAGAVVVGLSEPAHASDSGPRRPLALTVLQSVPLRTFDVTWAQETTLEVPLVLELAGFASGASRLEMTVSFDTRLLDATGDVVLAAAGAVWTAAPQVTGPDAAGLGVLRFSVARPDGRARTRDSTIVSLPLRPRELFPSENIGVPLPLEIAVGRQGSLERRAYRWVAPAATSGVAPWGALVTAAWAATAVGYRLPSAVRVESVGPLPVPAGASLTVEVDSALASSCTATAAAVTAPLSRSEAEVGADGGSPDAPADQPVDVALLQASSEQVGDVLRTRLVLPEVAAGSALRVQLAFGSTGDKVGRAIRFASVALTGTGVPGERLRDTGGYTTADLTASGTPQVDGVAVGTV</sequence>
<reference evidence="1" key="1">
    <citation type="submission" date="2021-01" db="EMBL/GenBank/DDBJ databases">
        <title>Whole genome shotgun sequence of Cellulomonas chitinilytica NBRC 110799.</title>
        <authorList>
            <person name="Komaki H."/>
            <person name="Tamura T."/>
        </authorList>
    </citation>
    <scope>NUCLEOTIDE SEQUENCE</scope>
    <source>
        <strain evidence="1">NBRC 110799</strain>
    </source>
</reference>
<name>A0A919NZQ8_9CELL</name>
<comment type="caution">
    <text evidence="1">The sequence shown here is derived from an EMBL/GenBank/DDBJ whole genome shotgun (WGS) entry which is preliminary data.</text>
</comment>
<dbReference type="EMBL" id="BONK01000004">
    <property type="protein sequence ID" value="GIG20681.1"/>
    <property type="molecule type" value="Genomic_DNA"/>
</dbReference>
<proteinExistence type="predicted"/>
<dbReference type="Proteomes" id="UP000632740">
    <property type="component" value="Unassembled WGS sequence"/>
</dbReference>
<gene>
    <name evidence="1" type="ORF">Cch01nite_14050</name>
</gene>
<dbReference type="RefSeq" id="WP_203750467.1">
    <property type="nucleotide sequence ID" value="NZ_BONK01000004.1"/>
</dbReference>
<accession>A0A919NZQ8</accession>
<keyword evidence="2" id="KW-1185">Reference proteome</keyword>
<evidence type="ECO:0000313" key="2">
    <source>
        <dbReference type="Proteomes" id="UP000632740"/>
    </source>
</evidence>
<organism evidence="1 2">
    <name type="scientific">Cellulomonas chitinilytica</name>
    <dbReference type="NCBI Taxonomy" id="398759"/>
    <lineage>
        <taxon>Bacteria</taxon>
        <taxon>Bacillati</taxon>
        <taxon>Actinomycetota</taxon>
        <taxon>Actinomycetes</taxon>
        <taxon>Micrococcales</taxon>
        <taxon>Cellulomonadaceae</taxon>
        <taxon>Cellulomonas</taxon>
    </lineage>
</organism>
<evidence type="ECO:0000313" key="1">
    <source>
        <dbReference type="EMBL" id="GIG20681.1"/>
    </source>
</evidence>